<accession>F2DX33</accession>
<sequence>MMGKMQMSFDDALKTTEPTPMPKVTPTTEILAALKKVQGLEDKELLRAYGKLIKDERMFEALMALPEDLRKPWLLTLE</sequence>
<evidence type="ECO:0000313" key="2">
    <source>
        <dbReference type="EMBL" id="BAJ99654.1"/>
    </source>
</evidence>
<protein>
    <submittedName>
        <fullName evidence="2">Predicted protein</fullName>
    </submittedName>
</protein>
<dbReference type="AlphaFoldDB" id="F2DX33"/>
<dbReference type="EMBL" id="AK368451">
    <property type="protein sequence ID" value="BAJ99654.1"/>
    <property type="molecule type" value="mRNA"/>
</dbReference>
<evidence type="ECO:0000256" key="1">
    <source>
        <dbReference type="SAM" id="MobiDB-lite"/>
    </source>
</evidence>
<name>F2DX33_HORVV</name>
<feature type="region of interest" description="Disordered" evidence="1">
    <location>
        <begin position="1"/>
        <end position="25"/>
    </location>
</feature>
<reference evidence="2" key="1">
    <citation type="journal article" date="2011" name="Plant Physiol.">
        <title>Comprehensive sequence analysis of 24,783 barley full-length cDNAs derived from 12 clone libraries.</title>
        <authorList>
            <person name="Matsumoto T."/>
            <person name="Tanaka T."/>
            <person name="Sakai H."/>
            <person name="Amano N."/>
            <person name="Kanamori H."/>
            <person name="Kurita K."/>
            <person name="Kikuta A."/>
            <person name="Kamiya K."/>
            <person name="Yamamoto M."/>
            <person name="Ikawa H."/>
            <person name="Fujii N."/>
            <person name="Hori K."/>
            <person name="Itoh T."/>
            <person name="Sato K."/>
        </authorList>
    </citation>
    <scope>NUCLEOTIDE SEQUENCE</scope>
    <source>
        <tissue evidence="2">Shoot and root</tissue>
    </source>
</reference>
<proteinExistence type="evidence at transcript level"/>
<organism evidence="2">
    <name type="scientific">Hordeum vulgare subsp. vulgare</name>
    <name type="common">Domesticated barley</name>
    <dbReference type="NCBI Taxonomy" id="112509"/>
    <lineage>
        <taxon>Eukaryota</taxon>
        <taxon>Viridiplantae</taxon>
        <taxon>Streptophyta</taxon>
        <taxon>Embryophyta</taxon>
        <taxon>Tracheophyta</taxon>
        <taxon>Spermatophyta</taxon>
        <taxon>Magnoliopsida</taxon>
        <taxon>Liliopsida</taxon>
        <taxon>Poales</taxon>
        <taxon>Poaceae</taxon>
        <taxon>BOP clade</taxon>
        <taxon>Pooideae</taxon>
        <taxon>Triticodae</taxon>
        <taxon>Triticeae</taxon>
        <taxon>Hordeinae</taxon>
        <taxon>Hordeum</taxon>
    </lineage>
</organism>